<accession>V5TAY9</accession>
<gene>
    <name evidence="2" type="ORF">N894_0030</name>
</gene>
<dbReference type="EMBL" id="KF640086">
    <property type="protein sequence ID" value="AHB60798.1"/>
    <property type="molecule type" value="Genomic_DNA"/>
</dbReference>
<feature type="coiled-coil region" evidence="1">
    <location>
        <begin position="3"/>
        <end position="30"/>
    </location>
</feature>
<dbReference type="AlphaFoldDB" id="V5TAY9"/>
<name>V5TAY9_FRANO</name>
<reference evidence="2" key="1">
    <citation type="journal article" date="2014" name="Genome">
        <title>Comparative analyses of a putative Francisella conjugative element.</title>
        <authorList>
            <person name="Siddaramappa S."/>
            <person name="Challacombe J.F."/>
            <person name="Petersen J.M."/>
            <person name="Pillai S."/>
            <person name="Kuske C.R."/>
        </authorList>
    </citation>
    <scope>NUCLEOTIDE SEQUENCE</scope>
    <source>
        <strain evidence="2">PA10-7858</strain>
        <plasmid evidence="2">pFNPA10</plasmid>
    </source>
</reference>
<organism evidence="2">
    <name type="scientific">Francisella tularensis subsp. novicida PA10-7858</name>
    <dbReference type="NCBI Taxonomy" id="1386968"/>
    <lineage>
        <taxon>Bacteria</taxon>
        <taxon>Pseudomonadati</taxon>
        <taxon>Pseudomonadota</taxon>
        <taxon>Gammaproteobacteria</taxon>
        <taxon>Thiotrichales</taxon>
        <taxon>Francisellaceae</taxon>
        <taxon>Francisella</taxon>
    </lineage>
</organism>
<protein>
    <submittedName>
        <fullName evidence="2">Uncharacterized protein</fullName>
    </submittedName>
</protein>
<keyword evidence="1" id="KW-0175">Coiled coil</keyword>
<evidence type="ECO:0000313" key="2">
    <source>
        <dbReference type="EMBL" id="AHB60798.1"/>
    </source>
</evidence>
<proteinExistence type="predicted"/>
<dbReference type="RefSeq" id="WP_023893580.1">
    <property type="nucleotide sequence ID" value="NC_023026.1"/>
</dbReference>
<evidence type="ECO:0000256" key="1">
    <source>
        <dbReference type="SAM" id="Coils"/>
    </source>
</evidence>
<geneLocation type="plasmid" evidence="2">
    <name>pFNPA10</name>
</geneLocation>
<keyword evidence="2" id="KW-0614">Plasmid</keyword>
<sequence>MAGLTAAEQIQRLQEQQKELEAKIAKAKERQMINIGKLADKHGLTMWDQKKLDKAFAFLAENQSDSFDTNNNQPNQ</sequence>